<proteinExistence type="predicted"/>
<keyword evidence="1 5" id="KW-0489">Methyltransferase</keyword>
<dbReference type="EMBL" id="CP002026">
    <property type="protein sequence ID" value="ADH88326.1"/>
    <property type="molecule type" value="Genomic_DNA"/>
</dbReference>
<gene>
    <name evidence="5" type="ordered locus">Snov_1004</name>
</gene>
<dbReference type="KEGG" id="sno:Snov_1004"/>
<dbReference type="Proteomes" id="UP000006633">
    <property type="component" value="Chromosome"/>
</dbReference>
<dbReference type="HOGENOM" id="CLU_091228_1_1_5"/>
<dbReference type="InterPro" id="IPR029063">
    <property type="entry name" value="SAM-dependent_MTases_sf"/>
</dbReference>
<evidence type="ECO:0000256" key="2">
    <source>
        <dbReference type="ARBA" id="ARBA00022679"/>
    </source>
</evidence>
<feature type="domain" description="Methyltransferase" evidence="4">
    <location>
        <begin position="47"/>
        <end position="140"/>
    </location>
</feature>
<dbReference type="CDD" id="cd02440">
    <property type="entry name" value="AdoMet_MTases"/>
    <property type="match status" value="1"/>
</dbReference>
<dbReference type="InterPro" id="IPR041698">
    <property type="entry name" value="Methyltransf_25"/>
</dbReference>
<evidence type="ECO:0000313" key="5">
    <source>
        <dbReference type="EMBL" id="ADH88326.1"/>
    </source>
</evidence>
<evidence type="ECO:0000313" key="6">
    <source>
        <dbReference type="Proteomes" id="UP000006633"/>
    </source>
</evidence>
<name>D7A6V2_ANCN5</name>
<dbReference type="PANTHER" id="PTHR43464:SF19">
    <property type="entry name" value="UBIQUINONE BIOSYNTHESIS O-METHYLTRANSFERASE, MITOCHONDRIAL"/>
    <property type="match status" value="1"/>
</dbReference>
<protein>
    <submittedName>
        <fullName evidence="5">Methyltransferase type 11</fullName>
    </submittedName>
</protein>
<accession>D7A6V2</accession>
<sequence>MRTDTAHIAWNSRWSTEDGRADWLAAEPEVVALSETIRAGGEEVRALDLGCGVGRHALHFARVGFEAHAIDMAEAGVEQVRQSAAAMGVTVEASVAPMTALPFPDGHFDYVLSFNVIYHGDGEIVRAAIAEIRRVLKPGGYFQGTMLSKRNVNYGVGEEVAPNTFVRENPPAEAGDEGVASDKDHPHFYCNANELTELFEGFELYRLEDRQQKPGGWHWHFTAERLG</sequence>
<keyword evidence="3" id="KW-0949">S-adenosyl-L-methionine</keyword>
<dbReference type="PANTHER" id="PTHR43464">
    <property type="entry name" value="METHYLTRANSFERASE"/>
    <property type="match status" value="1"/>
</dbReference>
<dbReference type="GO" id="GO:0032259">
    <property type="term" value="P:methylation"/>
    <property type="evidence" value="ECO:0007669"/>
    <property type="project" value="UniProtKB-KW"/>
</dbReference>
<keyword evidence="6" id="KW-1185">Reference proteome</keyword>
<dbReference type="GO" id="GO:0008168">
    <property type="term" value="F:methyltransferase activity"/>
    <property type="evidence" value="ECO:0007669"/>
    <property type="project" value="UniProtKB-KW"/>
</dbReference>
<dbReference type="OrthoDB" id="1853779at2"/>
<dbReference type="RefSeq" id="WP_013165831.1">
    <property type="nucleotide sequence ID" value="NC_014217.1"/>
</dbReference>
<organism evidence="5 6">
    <name type="scientific">Ancylobacter novellus (strain ATCC 8093 / DSM 506 / JCM 20403 / CCM 1077 / IAM 12100 / NBRC 12443 / NCIMB 10456)</name>
    <name type="common">Starkeya novella</name>
    <dbReference type="NCBI Taxonomy" id="639283"/>
    <lineage>
        <taxon>Bacteria</taxon>
        <taxon>Pseudomonadati</taxon>
        <taxon>Pseudomonadota</taxon>
        <taxon>Alphaproteobacteria</taxon>
        <taxon>Hyphomicrobiales</taxon>
        <taxon>Xanthobacteraceae</taxon>
        <taxon>Ancylobacter</taxon>
    </lineage>
</organism>
<dbReference type="SUPFAM" id="SSF53335">
    <property type="entry name" value="S-adenosyl-L-methionine-dependent methyltransferases"/>
    <property type="match status" value="1"/>
</dbReference>
<evidence type="ECO:0000259" key="4">
    <source>
        <dbReference type="Pfam" id="PF13649"/>
    </source>
</evidence>
<dbReference type="Gene3D" id="3.40.50.150">
    <property type="entry name" value="Vaccinia Virus protein VP39"/>
    <property type="match status" value="1"/>
</dbReference>
<dbReference type="Pfam" id="PF13649">
    <property type="entry name" value="Methyltransf_25"/>
    <property type="match status" value="1"/>
</dbReference>
<dbReference type="eggNOG" id="COG2226">
    <property type="taxonomic scope" value="Bacteria"/>
</dbReference>
<evidence type="ECO:0000256" key="3">
    <source>
        <dbReference type="ARBA" id="ARBA00022691"/>
    </source>
</evidence>
<dbReference type="STRING" id="639283.Snov_1004"/>
<reference evidence="5 6" key="1">
    <citation type="journal article" date="2012" name="Stand. Genomic Sci.">
        <title>Complete genome sequence of the facultatively chemolithoautotrophic and methylotrophic alpha Proteobacterium Starkeya novella type strain (ATCC 8093(T)).</title>
        <authorList>
            <person name="Kappler U."/>
            <person name="Davenport K."/>
            <person name="Beatson S."/>
            <person name="Lucas S."/>
            <person name="Lapidus A."/>
            <person name="Copeland A."/>
            <person name="Berry K.W."/>
            <person name="Glavina Del Rio T."/>
            <person name="Hammon N."/>
            <person name="Dalin E."/>
            <person name="Tice H."/>
            <person name="Pitluck S."/>
            <person name="Richardson P."/>
            <person name="Bruce D."/>
            <person name="Goodwin L.A."/>
            <person name="Han C."/>
            <person name="Tapia R."/>
            <person name="Detter J.C."/>
            <person name="Chang Y.J."/>
            <person name="Jeffries C.D."/>
            <person name="Land M."/>
            <person name="Hauser L."/>
            <person name="Kyrpides N.C."/>
            <person name="Goker M."/>
            <person name="Ivanova N."/>
            <person name="Klenk H.P."/>
            <person name="Woyke T."/>
        </authorList>
    </citation>
    <scope>NUCLEOTIDE SEQUENCE [LARGE SCALE GENOMIC DNA]</scope>
    <source>
        <strain evidence="6">ATCC 8093 / DSM 506 / JCM 20403 / CCM 1077 / IAM 12100 / NBRC 12443 / NCIMB 10456</strain>
    </source>
</reference>
<evidence type="ECO:0000256" key="1">
    <source>
        <dbReference type="ARBA" id="ARBA00022603"/>
    </source>
</evidence>
<dbReference type="AlphaFoldDB" id="D7A6V2"/>
<keyword evidence="2" id="KW-0808">Transferase</keyword>